<dbReference type="AlphaFoldDB" id="A0A6N2SAJ0"/>
<dbReference type="OrthoDB" id="9780884at2"/>
<proteinExistence type="predicted"/>
<accession>A0A6N2SAJ0</accession>
<dbReference type="GO" id="GO:0016020">
    <property type="term" value="C:membrane"/>
    <property type="evidence" value="ECO:0007669"/>
    <property type="project" value="GOC"/>
</dbReference>
<evidence type="ECO:0000256" key="1">
    <source>
        <dbReference type="ARBA" id="ARBA00022723"/>
    </source>
</evidence>
<keyword evidence="3" id="KW-0812">Transmembrane</keyword>
<keyword evidence="3" id="KW-1133">Transmembrane helix</keyword>
<evidence type="ECO:0000256" key="2">
    <source>
        <dbReference type="ARBA" id="ARBA00022801"/>
    </source>
</evidence>
<dbReference type="GO" id="GO:0008758">
    <property type="term" value="F:UDP-2,3-diacylglucosamine hydrolase activity"/>
    <property type="evidence" value="ECO:0007669"/>
    <property type="project" value="TreeGrafter"/>
</dbReference>
<dbReference type="GO" id="GO:0009245">
    <property type="term" value="P:lipid A biosynthetic process"/>
    <property type="evidence" value="ECO:0007669"/>
    <property type="project" value="TreeGrafter"/>
</dbReference>
<dbReference type="Pfam" id="PF00149">
    <property type="entry name" value="Metallophos"/>
    <property type="match status" value="1"/>
</dbReference>
<gene>
    <name evidence="5" type="ORF">AMLFYP55_01985</name>
</gene>
<feature type="domain" description="Calcineurin-like phosphoesterase" evidence="4">
    <location>
        <begin position="155"/>
        <end position="319"/>
    </location>
</feature>
<evidence type="ECO:0000313" key="5">
    <source>
        <dbReference type="EMBL" id="VYS88480.1"/>
    </source>
</evidence>
<organism evidence="5">
    <name type="scientific">Akkermansia muciniphila</name>
    <dbReference type="NCBI Taxonomy" id="239935"/>
    <lineage>
        <taxon>Bacteria</taxon>
        <taxon>Pseudomonadati</taxon>
        <taxon>Verrucomicrobiota</taxon>
        <taxon>Verrucomicrobiia</taxon>
        <taxon>Verrucomicrobiales</taxon>
        <taxon>Akkermansiaceae</taxon>
        <taxon>Akkermansia</taxon>
    </lineage>
</organism>
<name>A0A6N2SAJ0_9BACT</name>
<keyword evidence="2 5" id="KW-0378">Hydrolase</keyword>
<reference evidence="5" key="1">
    <citation type="submission" date="2019-11" db="EMBL/GenBank/DDBJ databases">
        <authorList>
            <person name="Feng L."/>
        </authorList>
    </citation>
    <scope>NUCLEOTIDE SEQUENCE</scope>
    <source>
        <strain evidence="5">AMuciniphilaLFYP55</strain>
    </source>
</reference>
<dbReference type="PANTHER" id="PTHR31302:SF31">
    <property type="entry name" value="PHOSPHODIESTERASE YAEI"/>
    <property type="match status" value="1"/>
</dbReference>
<dbReference type="EMBL" id="CACRSS010000002">
    <property type="protein sequence ID" value="VYS88480.1"/>
    <property type="molecule type" value="Genomic_DNA"/>
</dbReference>
<dbReference type="CDD" id="cd07385">
    <property type="entry name" value="MPP_YkuE_C"/>
    <property type="match status" value="1"/>
</dbReference>
<dbReference type="InterPro" id="IPR029052">
    <property type="entry name" value="Metallo-depent_PP-like"/>
</dbReference>
<evidence type="ECO:0000259" key="4">
    <source>
        <dbReference type="Pfam" id="PF00149"/>
    </source>
</evidence>
<feature type="transmembrane region" description="Helical" evidence="3">
    <location>
        <begin position="25"/>
        <end position="45"/>
    </location>
</feature>
<protein>
    <submittedName>
        <fullName evidence="5">Putative metallophosphoesterase</fullName>
        <ecNumber evidence="5">3.1.-.-</ecNumber>
    </submittedName>
</protein>
<dbReference type="GO" id="GO:0046872">
    <property type="term" value="F:metal ion binding"/>
    <property type="evidence" value="ECO:0007669"/>
    <property type="project" value="UniProtKB-KW"/>
</dbReference>
<dbReference type="InterPro" id="IPR004843">
    <property type="entry name" value="Calcineurin-like_PHP"/>
</dbReference>
<dbReference type="EC" id="3.1.-.-" evidence="5"/>
<feature type="transmembrane region" description="Helical" evidence="3">
    <location>
        <begin position="109"/>
        <end position="130"/>
    </location>
</feature>
<keyword evidence="3" id="KW-0472">Membrane</keyword>
<sequence length="379" mass="41072">MILIFGALLAVYVFCRAILPLRLKWGWKALLAVLLAVAAFKFHLLHLFGGPMFFSPVLPEGVLLAAAWLFSVLFLFFFLLLAADVIRLLYLLVLFCLRKKKTERFRIIGNRVNLALLAFAAVLATVGMAGGTGVPRVKEETISVNHLPDGADGLTVAVLADLHVDGITRADRIRKIVERTNALNPDIVIIAGDFVDGTVPVHGDDLRPLADLKARYGVFGVPGNHEYYSGYEEWMEFLPTLGIRMLHNEHVQTGGGAVVLAGVTDPVAGIMGKEVPDIRKALAGAPEKGVRILAAHQPRLAPEAAEHGVDLQVSGHTHGGMIAGIDRLVARFNEGFVSGLYTVGGMKLYVSNGAGIWNGFPIRIGVPSEIVLIRLRKEE</sequence>
<dbReference type="Gene3D" id="3.60.21.10">
    <property type="match status" value="1"/>
</dbReference>
<feature type="transmembrane region" description="Helical" evidence="3">
    <location>
        <begin position="76"/>
        <end position="97"/>
    </location>
</feature>
<dbReference type="RefSeq" id="WP_102721970.1">
    <property type="nucleotide sequence ID" value="NZ_CACRSS010000002.1"/>
</dbReference>
<dbReference type="PANTHER" id="PTHR31302">
    <property type="entry name" value="TRANSMEMBRANE PROTEIN WITH METALLOPHOSPHOESTERASE DOMAIN-RELATED"/>
    <property type="match status" value="1"/>
</dbReference>
<keyword evidence="1" id="KW-0479">Metal-binding</keyword>
<evidence type="ECO:0000256" key="3">
    <source>
        <dbReference type="SAM" id="Phobius"/>
    </source>
</evidence>
<dbReference type="SUPFAM" id="SSF56300">
    <property type="entry name" value="Metallo-dependent phosphatases"/>
    <property type="match status" value="1"/>
</dbReference>
<dbReference type="InterPro" id="IPR051158">
    <property type="entry name" value="Metallophosphoesterase_sf"/>
</dbReference>